<feature type="repeat" description="WD" evidence="7">
    <location>
        <begin position="307"/>
        <end position="348"/>
    </location>
</feature>
<evidence type="ECO:0000313" key="9">
    <source>
        <dbReference type="EMBL" id="OQV23420.1"/>
    </source>
</evidence>
<evidence type="ECO:0000256" key="5">
    <source>
        <dbReference type="ARBA" id="ARBA00062641"/>
    </source>
</evidence>
<dbReference type="InterPro" id="IPR045241">
    <property type="entry name" value="Prp46/PLRG1-like"/>
</dbReference>
<protein>
    <recommendedName>
        <fullName evidence="6">Pleiotropic regulator 1</fullName>
    </recommendedName>
</protein>
<dbReference type="PANTHER" id="PTHR19923">
    <property type="entry name" value="WD40 REPEAT PROTEINPRL1/PRL2-RELATED"/>
    <property type="match status" value="1"/>
</dbReference>
<dbReference type="InterPro" id="IPR036322">
    <property type="entry name" value="WD40_repeat_dom_sf"/>
</dbReference>
<comment type="similarity">
    <text evidence="3">Belongs to the WD repeat PRL1/PRL2 family.</text>
</comment>
<keyword evidence="1 7" id="KW-0853">WD repeat</keyword>
<evidence type="ECO:0000313" key="10">
    <source>
        <dbReference type="Proteomes" id="UP000192578"/>
    </source>
</evidence>
<dbReference type="Gene3D" id="2.130.10.10">
    <property type="entry name" value="YVTN repeat-like/Quinoprotein amine dehydrogenase"/>
    <property type="match status" value="1"/>
</dbReference>
<feature type="repeat" description="WD" evidence="7">
    <location>
        <begin position="181"/>
        <end position="222"/>
    </location>
</feature>
<keyword evidence="2" id="KW-0677">Repeat</keyword>
<dbReference type="SUPFAM" id="SSF50978">
    <property type="entry name" value="WD40 repeat-like"/>
    <property type="match status" value="1"/>
</dbReference>
<comment type="subunit">
    <text evidence="5">Identified in the spliceosome C complex. Component of the PRP19-CDC5L splicing complex composed of a core complex comprising a homotetramer of PRPF19, CDC5L, PLRG1 and BCAS2, and at least three less stably associated proteins CTNNBL1, CWC15 and HSPA8. Interacts (via its WD40 repeat domain) directly with CDC5L (via its C-terminal); the interaction is required for mRNA splicing but not for spliceosome assembly. Component of the minor spliceosome, which splices U12-type introns. Within this complex, interacts with CRIPT. Also interacts directly in the complex with BCAS2 and PRPF19. Interacts with USB1.</text>
</comment>
<proteinExistence type="inferred from homology"/>
<feature type="compositionally biased region" description="Polar residues" evidence="8">
    <location>
        <begin position="103"/>
        <end position="136"/>
    </location>
</feature>
<gene>
    <name evidence="9" type="ORF">BV898_02542</name>
</gene>
<feature type="repeat" description="WD" evidence="7">
    <location>
        <begin position="265"/>
        <end position="306"/>
    </location>
</feature>
<dbReference type="PANTHER" id="PTHR19923:SF0">
    <property type="entry name" value="PLEIOTROPIC REGULATOR 1"/>
    <property type="match status" value="1"/>
</dbReference>
<dbReference type="Pfam" id="PF00400">
    <property type="entry name" value="WD40"/>
    <property type="match status" value="6"/>
</dbReference>
<feature type="repeat" description="WD" evidence="7">
    <location>
        <begin position="390"/>
        <end position="430"/>
    </location>
</feature>
<feature type="region of interest" description="Disordered" evidence="8">
    <location>
        <begin position="97"/>
        <end position="136"/>
    </location>
</feature>
<evidence type="ECO:0000256" key="7">
    <source>
        <dbReference type="PROSITE-ProRule" id="PRU00221"/>
    </source>
</evidence>
<dbReference type="GO" id="GO:0071011">
    <property type="term" value="C:precatalytic spliceosome"/>
    <property type="evidence" value="ECO:0007669"/>
    <property type="project" value="TreeGrafter"/>
</dbReference>
<dbReference type="Proteomes" id="UP000192578">
    <property type="component" value="Unassembled WGS sequence"/>
</dbReference>
<organism evidence="9 10">
    <name type="scientific">Hypsibius exemplaris</name>
    <name type="common">Freshwater tardigrade</name>
    <dbReference type="NCBI Taxonomy" id="2072580"/>
    <lineage>
        <taxon>Eukaryota</taxon>
        <taxon>Metazoa</taxon>
        <taxon>Ecdysozoa</taxon>
        <taxon>Tardigrada</taxon>
        <taxon>Eutardigrada</taxon>
        <taxon>Parachela</taxon>
        <taxon>Hypsibioidea</taxon>
        <taxon>Hypsibiidae</taxon>
        <taxon>Hypsibius</taxon>
    </lineage>
</organism>
<dbReference type="PROSITE" id="PS00678">
    <property type="entry name" value="WD_REPEATS_1"/>
    <property type="match status" value="1"/>
</dbReference>
<dbReference type="InterPro" id="IPR019775">
    <property type="entry name" value="WD40_repeat_CS"/>
</dbReference>
<dbReference type="PRINTS" id="PR00320">
    <property type="entry name" value="GPROTEINBRPT"/>
</dbReference>
<dbReference type="GO" id="GO:0000398">
    <property type="term" value="P:mRNA splicing, via spliceosome"/>
    <property type="evidence" value="ECO:0007669"/>
    <property type="project" value="InterPro"/>
</dbReference>
<dbReference type="PROSITE" id="PS50082">
    <property type="entry name" value="WD_REPEATS_2"/>
    <property type="match status" value="5"/>
</dbReference>
<dbReference type="GO" id="GO:0000974">
    <property type="term" value="C:Prp19 complex"/>
    <property type="evidence" value="ECO:0007669"/>
    <property type="project" value="TreeGrafter"/>
</dbReference>
<dbReference type="GO" id="GO:0071013">
    <property type="term" value="C:catalytic step 2 spliceosome"/>
    <property type="evidence" value="ECO:0007669"/>
    <property type="project" value="TreeGrafter"/>
</dbReference>
<reference evidence="10" key="1">
    <citation type="submission" date="2017-01" db="EMBL/GenBank/DDBJ databases">
        <title>Comparative genomics of anhydrobiosis in the tardigrade Hypsibius dujardini.</title>
        <authorList>
            <person name="Yoshida Y."/>
            <person name="Koutsovoulos G."/>
            <person name="Laetsch D."/>
            <person name="Stevens L."/>
            <person name="Kumar S."/>
            <person name="Horikawa D."/>
            <person name="Ishino K."/>
            <person name="Komine S."/>
            <person name="Tomita M."/>
            <person name="Blaxter M."/>
            <person name="Arakawa K."/>
        </authorList>
    </citation>
    <scope>NUCLEOTIDE SEQUENCE [LARGE SCALE GENOMIC DNA]</scope>
    <source>
        <strain evidence="10">Z151</strain>
    </source>
</reference>
<dbReference type="AlphaFoldDB" id="A0A1W0X7R7"/>
<sequence>MAAIEEVEGTAPAVETPEQSTPQVDLAFFRSTIYRNRKRTLDCFQAEHFLPPAALSLCEEAWKNIKARDQLGAIREFVDEQKKRSLARGEVVAAEEFDEGLSGPTTGASRTSDGLSSNSRQAGHADTGSTSIIPYPNSSVAGSTSQALVLADGQQLARNVLRAPLMPKPKWHPPWKLSRVISGHYGWVRCLTVEPENQWFATGGSDRLIKIWDLASGELKLTLTGHISAVRGLEVSTRHPYLFSASEDKTVKCWDLEYNKVTRHYHGHLSAVYALALHPTIDIFVTCGRDSVARVWDIRTKAGIHVLGGHTNTVADVKCQAGEPQVITASHDSTVRLWDLRMGRTHVTLTHHKKSVRALAMHPDLYMFASGSADNIKEWMCPDGKFVQNLSGHNAIVNALACNSDGVLVSAADNGSMNFWDWRTGYNFQKHKTIAQPGSIESETGVFVTGFDHSGSRLLTGEADKTIKMYKEDESATEETHPIVWRPDILRAAKF</sequence>
<dbReference type="InterPro" id="IPR001680">
    <property type="entry name" value="WD40_rpt"/>
</dbReference>
<dbReference type="CDD" id="cd00200">
    <property type="entry name" value="WD40"/>
    <property type="match status" value="1"/>
</dbReference>
<feature type="region of interest" description="Disordered" evidence="8">
    <location>
        <begin position="1"/>
        <end position="21"/>
    </location>
</feature>
<comment type="caution">
    <text evidence="9">The sequence shown here is derived from an EMBL/GenBank/DDBJ whole genome shotgun (WGS) entry which is preliminary data.</text>
</comment>
<dbReference type="PROSITE" id="PS50294">
    <property type="entry name" value="WD_REPEATS_REGION"/>
    <property type="match status" value="4"/>
</dbReference>
<keyword evidence="10" id="KW-1185">Reference proteome</keyword>
<accession>A0A1W0X7R7</accession>
<dbReference type="InterPro" id="IPR020472">
    <property type="entry name" value="WD40_PAC1"/>
</dbReference>
<evidence type="ECO:0000256" key="6">
    <source>
        <dbReference type="ARBA" id="ARBA00073631"/>
    </source>
</evidence>
<dbReference type="SMART" id="SM00320">
    <property type="entry name" value="WD40"/>
    <property type="match status" value="7"/>
</dbReference>
<evidence type="ECO:0000256" key="1">
    <source>
        <dbReference type="ARBA" id="ARBA00022574"/>
    </source>
</evidence>
<dbReference type="OrthoDB" id="10256122at2759"/>
<evidence type="ECO:0000256" key="3">
    <source>
        <dbReference type="ARBA" id="ARBA00025726"/>
    </source>
</evidence>
<comment type="function">
    <text evidence="4">Involved in pre-mRNA splicing as component of the spliceosome. Component of the PRP19-CDC5L complex that forms an integral part of the spliceosome and is required for activating pre-mRNA splicing. As a component of the minor spliceosome, involved in the splicing of U12-type introns in pre-mRNAs.</text>
</comment>
<evidence type="ECO:0000256" key="8">
    <source>
        <dbReference type="SAM" id="MobiDB-lite"/>
    </source>
</evidence>
<evidence type="ECO:0000256" key="2">
    <source>
        <dbReference type="ARBA" id="ARBA00022737"/>
    </source>
</evidence>
<feature type="repeat" description="WD" evidence="7">
    <location>
        <begin position="223"/>
        <end position="264"/>
    </location>
</feature>
<dbReference type="FunFam" id="2.130.10.10:FF:000012">
    <property type="entry name" value="Putative pleiotropic regulator 1"/>
    <property type="match status" value="1"/>
</dbReference>
<name>A0A1W0X7R7_HYPEX</name>
<dbReference type="InterPro" id="IPR015943">
    <property type="entry name" value="WD40/YVTN_repeat-like_dom_sf"/>
</dbReference>
<dbReference type="EMBL" id="MTYJ01000011">
    <property type="protein sequence ID" value="OQV23420.1"/>
    <property type="molecule type" value="Genomic_DNA"/>
</dbReference>
<evidence type="ECO:0000256" key="4">
    <source>
        <dbReference type="ARBA" id="ARBA00046238"/>
    </source>
</evidence>